<evidence type="ECO:0000256" key="1">
    <source>
        <dbReference type="ARBA" id="ARBA00001946"/>
    </source>
</evidence>
<evidence type="ECO:0000256" key="8">
    <source>
        <dbReference type="ARBA" id="ARBA00023027"/>
    </source>
</evidence>
<dbReference type="GO" id="GO:0035529">
    <property type="term" value="F:NADH pyrophosphatase activity"/>
    <property type="evidence" value="ECO:0007669"/>
    <property type="project" value="TreeGrafter"/>
</dbReference>
<dbReference type="Pfam" id="PF09297">
    <property type="entry name" value="Zn_ribbon_NUD"/>
    <property type="match status" value="1"/>
</dbReference>
<feature type="region of interest" description="Disordered" evidence="10">
    <location>
        <begin position="47"/>
        <end position="69"/>
    </location>
</feature>
<evidence type="ECO:0000259" key="11">
    <source>
        <dbReference type="PROSITE" id="PS51462"/>
    </source>
</evidence>
<dbReference type="GO" id="GO:0006742">
    <property type="term" value="P:NADP+ catabolic process"/>
    <property type="evidence" value="ECO:0007669"/>
    <property type="project" value="TreeGrafter"/>
</dbReference>
<dbReference type="Gene3D" id="3.90.79.20">
    <property type="match status" value="1"/>
</dbReference>
<feature type="domain" description="Nudix hydrolase" evidence="11">
    <location>
        <begin position="195"/>
        <end position="325"/>
    </location>
</feature>
<keyword evidence="7" id="KW-0460">Magnesium</keyword>
<keyword evidence="8" id="KW-0520">NAD</keyword>
<dbReference type="CDD" id="cd03429">
    <property type="entry name" value="NUDIX_NADH_pyrophosphatase_Nudt13"/>
    <property type="match status" value="1"/>
</dbReference>
<proteinExistence type="inferred from homology"/>
<dbReference type="EMBL" id="CP146203">
    <property type="protein sequence ID" value="XBH22219.1"/>
    <property type="molecule type" value="Genomic_DNA"/>
</dbReference>
<evidence type="ECO:0000256" key="10">
    <source>
        <dbReference type="SAM" id="MobiDB-lite"/>
    </source>
</evidence>
<dbReference type="InterPro" id="IPR015376">
    <property type="entry name" value="Znr_NADH_PPase"/>
</dbReference>
<gene>
    <name evidence="12" type="primary">nudC</name>
    <name evidence="12" type="ORF">V5R04_03030</name>
</gene>
<comment type="cofactor">
    <cofactor evidence="2">
        <name>Zn(2+)</name>
        <dbReference type="ChEBI" id="CHEBI:29105"/>
    </cofactor>
</comment>
<dbReference type="AlphaFoldDB" id="A0AAU7DW33"/>
<dbReference type="GO" id="GO:0019677">
    <property type="term" value="P:NAD+ catabolic process"/>
    <property type="evidence" value="ECO:0007669"/>
    <property type="project" value="TreeGrafter"/>
</dbReference>
<evidence type="ECO:0000256" key="3">
    <source>
        <dbReference type="ARBA" id="ARBA00009595"/>
    </source>
</evidence>
<comment type="catalytic activity">
    <reaction evidence="9">
        <text>a 5'-end NAD(+)-phospho-ribonucleoside in mRNA + H2O = a 5'-end phospho-adenosine-phospho-ribonucleoside in mRNA + beta-nicotinamide D-ribonucleotide + 2 H(+)</text>
        <dbReference type="Rhea" id="RHEA:60876"/>
        <dbReference type="Rhea" id="RHEA-COMP:15698"/>
        <dbReference type="Rhea" id="RHEA-COMP:15719"/>
        <dbReference type="ChEBI" id="CHEBI:14649"/>
        <dbReference type="ChEBI" id="CHEBI:15377"/>
        <dbReference type="ChEBI" id="CHEBI:15378"/>
        <dbReference type="ChEBI" id="CHEBI:144029"/>
        <dbReference type="ChEBI" id="CHEBI:144051"/>
    </reaction>
    <physiologicalReaction direction="left-to-right" evidence="9">
        <dbReference type="Rhea" id="RHEA:60877"/>
    </physiologicalReaction>
</comment>
<evidence type="ECO:0000256" key="9">
    <source>
        <dbReference type="ARBA" id="ARBA00023679"/>
    </source>
</evidence>
<sequence length="339" mass="36891">MGFTDLPLAQSALDRAANRRSEPDLIATLLADDATLVLPIYDREVPIAPPTADPADGELGQSSPSEPAAPQLHMIAPDQVPDYLASHSETMWVYLGQFGGRDIVAIVIPTSVGKIETDPWRSSLAWAPLRFFAEAASTREEYLETEERAGLAVVAVALANWHSTSRFCGRCGARTVIATAGWTRNCTGCLVEHFPRTDPAVIMAVLSDDDKILLGNSTKWPADRFSTLAGFVEPGETLEAAVRREVFEESAILTGEVTYLGSQPWPFPGSLMLGYFARATSTEITVDGEEIRQARWFSRAELAAEVASGQLSLPGVSSIARRLIEHWYGAKIMTPRRTS</sequence>
<dbReference type="EC" id="3.6.1.22" evidence="4"/>
<dbReference type="InterPro" id="IPR050241">
    <property type="entry name" value="NAD-cap_RNA_hydrolase_NudC"/>
</dbReference>
<dbReference type="PANTHER" id="PTHR42904">
    <property type="entry name" value="NUDIX HYDROLASE, NUDC SUBFAMILY"/>
    <property type="match status" value="1"/>
</dbReference>
<dbReference type="Pfam" id="PF00293">
    <property type="entry name" value="NUDIX"/>
    <property type="match status" value="1"/>
</dbReference>
<accession>A0AAU7DW33</accession>
<evidence type="ECO:0000256" key="7">
    <source>
        <dbReference type="ARBA" id="ARBA00022842"/>
    </source>
</evidence>
<evidence type="ECO:0000313" key="12">
    <source>
        <dbReference type="EMBL" id="XBH22219.1"/>
    </source>
</evidence>
<dbReference type="GO" id="GO:0005829">
    <property type="term" value="C:cytosol"/>
    <property type="evidence" value="ECO:0007669"/>
    <property type="project" value="TreeGrafter"/>
</dbReference>
<reference evidence="12" key="1">
    <citation type="submission" date="2024-02" db="EMBL/GenBank/DDBJ databases">
        <title>Tomenella chthoni gen. nov. sp. nov., a member of the family Jonesiaceae isolated from bat guano.</title>
        <authorList>
            <person name="Miller S.L."/>
            <person name="King J."/>
            <person name="Sankaranarayanan K."/>
            <person name="Lawson P.A."/>
        </authorList>
    </citation>
    <scope>NUCLEOTIDE SEQUENCE</scope>
    <source>
        <strain evidence="12">BS-20</strain>
    </source>
</reference>
<dbReference type="Gene3D" id="3.90.79.10">
    <property type="entry name" value="Nucleoside Triphosphate Pyrophosphohydrolase"/>
    <property type="match status" value="1"/>
</dbReference>
<dbReference type="InterPro" id="IPR015797">
    <property type="entry name" value="NUDIX_hydrolase-like_dom_sf"/>
</dbReference>
<protein>
    <recommendedName>
        <fullName evidence="4">NAD(+) diphosphatase</fullName>
        <ecNumber evidence="4">3.6.1.22</ecNumber>
    </recommendedName>
</protein>
<dbReference type="SUPFAM" id="SSF55811">
    <property type="entry name" value="Nudix"/>
    <property type="match status" value="1"/>
</dbReference>
<dbReference type="InterPro" id="IPR000086">
    <property type="entry name" value="NUDIX_hydrolase_dom"/>
</dbReference>
<name>A0AAU7DW33_9MICO</name>
<evidence type="ECO:0000256" key="4">
    <source>
        <dbReference type="ARBA" id="ARBA00012381"/>
    </source>
</evidence>
<evidence type="ECO:0000256" key="6">
    <source>
        <dbReference type="ARBA" id="ARBA00022801"/>
    </source>
</evidence>
<evidence type="ECO:0000256" key="5">
    <source>
        <dbReference type="ARBA" id="ARBA00022723"/>
    </source>
</evidence>
<dbReference type="GO" id="GO:0046872">
    <property type="term" value="F:metal ion binding"/>
    <property type="evidence" value="ECO:0007669"/>
    <property type="project" value="UniProtKB-KW"/>
</dbReference>
<evidence type="ECO:0000256" key="2">
    <source>
        <dbReference type="ARBA" id="ARBA00001947"/>
    </source>
</evidence>
<keyword evidence="6 12" id="KW-0378">Hydrolase</keyword>
<organism evidence="12">
    <name type="scientific">Jonesiaceae bacterium BS-20</name>
    <dbReference type="NCBI Taxonomy" id="3120821"/>
    <lineage>
        <taxon>Bacteria</taxon>
        <taxon>Bacillati</taxon>
        <taxon>Actinomycetota</taxon>
        <taxon>Actinomycetes</taxon>
        <taxon>Micrococcales</taxon>
        <taxon>Jonesiaceae</taxon>
    </lineage>
</organism>
<dbReference type="InterPro" id="IPR049734">
    <property type="entry name" value="NudC-like_C"/>
</dbReference>
<comment type="similarity">
    <text evidence="3">Belongs to the Nudix hydrolase family. NudC subfamily.</text>
</comment>
<dbReference type="NCBIfam" id="NF001299">
    <property type="entry name" value="PRK00241.1"/>
    <property type="match status" value="1"/>
</dbReference>
<comment type="cofactor">
    <cofactor evidence="1">
        <name>Mg(2+)</name>
        <dbReference type="ChEBI" id="CHEBI:18420"/>
    </cofactor>
</comment>
<keyword evidence="5" id="KW-0479">Metal-binding</keyword>
<dbReference type="PROSITE" id="PS51462">
    <property type="entry name" value="NUDIX"/>
    <property type="match status" value="1"/>
</dbReference>
<dbReference type="PANTHER" id="PTHR42904:SF6">
    <property type="entry name" value="NAD-CAPPED RNA HYDROLASE NUDT12"/>
    <property type="match status" value="1"/>
</dbReference>